<protein>
    <recommendedName>
        <fullName evidence="10">Methyl-accepting transducer domain-containing protein</fullName>
    </recommendedName>
</protein>
<sequence length="537" mass="56928">MKLSVRLGVVVTVSVVGLLVLGGLALRSLHGSLMAERQAGIENLLKMAKTLTIRVHEQELAGKLPREQAQAAVAAAIKGFQNGNVYFFVRDDQNVMVVHPRPERVGKVDPGKLPDGRTTAEIYRAELARQGEFAYVQIPAAKPGTKANEMAPKLNGVTRFEPWGWSIGTGFFVDDIEEKFWSYTLSILAIGLFTIVLTASLAAFLARGIYRQLGGEAGYAAEMTRAIASGSLVEKIDSAHKGSLLAQLSAMQGSLKRMIGEIKSGAATLNLATGELTMQMQQITEFAQTSSEATAATAASMQEMAVSVNEISAHASDSEIRSKKSAELASTGAGLVHQAAEELDHVVAQVAEASSRIEGLEERSREVDGIARVIKEIADQTNLLALNAAIEAARAGEQGRGFAVVADEVRKLAERTGQATGQITEMIKGIQGDTSAVVASMQAVTPQVAKSVRIANQAAETLHEINSSASATLMNVRDVAHATSEQSQASESVAANVEKIARMVEEVSSSVTAANGTVKALETLASDLAESMERFEV</sequence>
<proteinExistence type="inferred from homology"/>
<dbReference type="PANTHER" id="PTHR32089:SF112">
    <property type="entry name" value="LYSOZYME-LIKE PROTEIN-RELATED"/>
    <property type="match status" value="1"/>
</dbReference>
<keyword evidence="12" id="KW-1185">Reference proteome</keyword>
<evidence type="ECO:0000256" key="3">
    <source>
        <dbReference type="ARBA" id="ARBA00022692"/>
    </source>
</evidence>
<dbReference type="STRING" id="281362.AT959_11070"/>
<dbReference type="Proteomes" id="UP000070186">
    <property type="component" value="Unassembled WGS sequence"/>
</dbReference>
<dbReference type="GO" id="GO:0007165">
    <property type="term" value="P:signal transduction"/>
    <property type="evidence" value="ECO:0007669"/>
    <property type="project" value="UniProtKB-KW"/>
</dbReference>
<evidence type="ECO:0000256" key="7">
    <source>
        <dbReference type="ARBA" id="ARBA00029447"/>
    </source>
</evidence>
<keyword evidence="3 9" id="KW-0812">Transmembrane</keyword>
<evidence type="ECO:0000259" key="10">
    <source>
        <dbReference type="PROSITE" id="PS50111"/>
    </source>
</evidence>
<evidence type="ECO:0000256" key="5">
    <source>
        <dbReference type="ARBA" id="ARBA00023136"/>
    </source>
</evidence>
<dbReference type="RefSeq" id="WP_066883012.1">
    <property type="nucleotide sequence ID" value="NZ_LODL01000019.1"/>
</dbReference>
<evidence type="ECO:0000313" key="11">
    <source>
        <dbReference type="EMBL" id="KXB31208.1"/>
    </source>
</evidence>
<evidence type="ECO:0000256" key="4">
    <source>
        <dbReference type="ARBA" id="ARBA00022989"/>
    </source>
</evidence>
<dbReference type="GO" id="GO:0004888">
    <property type="term" value="F:transmembrane signaling receptor activity"/>
    <property type="evidence" value="ECO:0007669"/>
    <property type="project" value="InterPro"/>
</dbReference>
<evidence type="ECO:0000256" key="8">
    <source>
        <dbReference type="PROSITE-ProRule" id="PRU00284"/>
    </source>
</evidence>
<evidence type="ECO:0000256" key="9">
    <source>
        <dbReference type="SAM" id="Phobius"/>
    </source>
</evidence>
<dbReference type="Pfam" id="PF17200">
    <property type="entry name" value="sCache_2"/>
    <property type="match status" value="1"/>
</dbReference>
<dbReference type="InterPro" id="IPR033480">
    <property type="entry name" value="sCache_2"/>
</dbReference>
<dbReference type="FunFam" id="1.10.287.950:FF:000001">
    <property type="entry name" value="Methyl-accepting chemotaxis sensory transducer"/>
    <property type="match status" value="1"/>
</dbReference>
<dbReference type="Pfam" id="PF00015">
    <property type="entry name" value="MCPsignal"/>
    <property type="match status" value="1"/>
</dbReference>
<dbReference type="SUPFAM" id="SSF58104">
    <property type="entry name" value="Methyl-accepting chemotaxis protein (MCP) signaling domain"/>
    <property type="match status" value="1"/>
</dbReference>
<dbReference type="PROSITE" id="PS50111">
    <property type="entry name" value="CHEMOTAXIS_TRANSDUC_2"/>
    <property type="match status" value="1"/>
</dbReference>
<evidence type="ECO:0000313" key="12">
    <source>
        <dbReference type="Proteomes" id="UP000070186"/>
    </source>
</evidence>
<organism evidence="11 12">
    <name type="scientific">Dechloromonas denitrificans</name>
    <dbReference type="NCBI Taxonomy" id="281362"/>
    <lineage>
        <taxon>Bacteria</taxon>
        <taxon>Pseudomonadati</taxon>
        <taxon>Pseudomonadota</taxon>
        <taxon>Betaproteobacteria</taxon>
        <taxon>Rhodocyclales</taxon>
        <taxon>Azonexaceae</taxon>
        <taxon>Dechloromonas</taxon>
    </lineage>
</organism>
<dbReference type="GO" id="GO:0005886">
    <property type="term" value="C:plasma membrane"/>
    <property type="evidence" value="ECO:0007669"/>
    <property type="project" value="UniProtKB-SubCell"/>
</dbReference>
<keyword evidence="5 9" id="KW-0472">Membrane</keyword>
<dbReference type="CDD" id="cd11386">
    <property type="entry name" value="MCP_signal"/>
    <property type="match status" value="1"/>
</dbReference>
<dbReference type="EMBL" id="LODL01000019">
    <property type="protein sequence ID" value="KXB31208.1"/>
    <property type="molecule type" value="Genomic_DNA"/>
</dbReference>
<reference evidence="11 12" key="1">
    <citation type="submission" date="2015-12" db="EMBL/GenBank/DDBJ databases">
        <title>Nitrous oxide reduction kinetics distinguish bacteria harboring typical versus atypical NosZ.</title>
        <authorList>
            <person name="Yoon S."/>
            <person name="Nissen S."/>
            <person name="Park D."/>
            <person name="Sanford R.A."/>
            <person name="Loeffler F.E."/>
        </authorList>
    </citation>
    <scope>NUCLEOTIDE SEQUENCE [LARGE SCALE GENOMIC DNA]</scope>
    <source>
        <strain evidence="11 12">ATCC BAA-841</strain>
    </source>
</reference>
<keyword evidence="4 9" id="KW-1133">Transmembrane helix</keyword>
<feature type="transmembrane region" description="Helical" evidence="9">
    <location>
        <begin position="180"/>
        <end position="206"/>
    </location>
</feature>
<dbReference type="Gene3D" id="1.10.287.950">
    <property type="entry name" value="Methyl-accepting chemotaxis protein"/>
    <property type="match status" value="1"/>
</dbReference>
<dbReference type="SMART" id="SM00283">
    <property type="entry name" value="MA"/>
    <property type="match status" value="1"/>
</dbReference>
<accession>A0A133XJU1</accession>
<feature type="domain" description="Methyl-accepting transducer" evidence="10">
    <location>
        <begin position="265"/>
        <end position="501"/>
    </location>
</feature>
<dbReference type="InterPro" id="IPR004089">
    <property type="entry name" value="MCPsignal_dom"/>
</dbReference>
<dbReference type="SMART" id="SM01049">
    <property type="entry name" value="Cache_2"/>
    <property type="match status" value="1"/>
</dbReference>
<gene>
    <name evidence="11" type="ORF">AT959_11070</name>
</gene>
<comment type="similarity">
    <text evidence="7">Belongs to the methyl-accepting chemotaxis (MCP) protein family.</text>
</comment>
<dbReference type="PRINTS" id="PR00260">
    <property type="entry name" value="CHEMTRNSDUCR"/>
</dbReference>
<evidence type="ECO:0000256" key="1">
    <source>
        <dbReference type="ARBA" id="ARBA00004651"/>
    </source>
</evidence>
<dbReference type="AlphaFoldDB" id="A0A133XJU1"/>
<keyword evidence="6 8" id="KW-0807">Transducer</keyword>
<dbReference type="PANTHER" id="PTHR32089">
    <property type="entry name" value="METHYL-ACCEPTING CHEMOTAXIS PROTEIN MCPB"/>
    <property type="match status" value="1"/>
</dbReference>
<evidence type="ECO:0000256" key="6">
    <source>
        <dbReference type="ARBA" id="ARBA00023224"/>
    </source>
</evidence>
<comment type="caution">
    <text evidence="11">The sequence shown here is derived from an EMBL/GenBank/DDBJ whole genome shotgun (WGS) entry which is preliminary data.</text>
</comment>
<dbReference type="InterPro" id="IPR004090">
    <property type="entry name" value="Chemotax_Me-accpt_rcpt"/>
</dbReference>
<name>A0A133XJU1_9RHOO</name>
<evidence type="ECO:0000256" key="2">
    <source>
        <dbReference type="ARBA" id="ARBA00022475"/>
    </source>
</evidence>
<dbReference type="GO" id="GO:0006935">
    <property type="term" value="P:chemotaxis"/>
    <property type="evidence" value="ECO:0007669"/>
    <property type="project" value="InterPro"/>
</dbReference>
<dbReference type="Gene3D" id="3.30.450.20">
    <property type="entry name" value="PAS domain"/>
    <property type="match status" value="1"/>
</dbReference>
<feature type="transmembrane region" description="Helical" evidence="9">
    <location>
        <begin position="7"/>
        <end position="26"/>
    </location>
</feature>
<comment type="subcellular location">
    <subcellularLocation>
        <location evidence="1">Cell membrane</location>
        <topology evidence="1">Multi-pass membrane protein</topology>
    </subcellularLocation>
</comment>
<keyword evidence="2" id="KW-1003">Cell membrane</keyword>